<evidence type="ECO:0000256" key="1">
    <source>
        <dbReference type="SAM" id="Phobius"/>
    </source>
</evidence>
<dbReference type="OrthoDB" id="2223701at2"/>
<evidence type="ECO:0000313" key="3">
    <source>
        <dbReference type="Proteomes" id="UP000279194"/>
    </source>
</evidence>
<organism evidence="2 3">
    <name type="scientific">Streptococcus hillyeri</name>
    <dbReference type="NCBI Taxonomy" id="2282420"/>
    <lineage>
        <taxon>Bacteria</taxon>
        <taxon>Bacillati</taxon>
        <taxon>Bacillota</taxon>
        <taxon>Bacilli</taxon>
        <taxon>Lactobacillales</taxon>
        <taxon>Streptococcaceae</taxon>
        <taxon>Streptococcus</taxon>
    </lineage>
</organism>
<accession>A0A3L9DU78</accession>
<feature type="transmembrane region" description="Helical" evidence="1">
    <location>
        <begin position="119"/>
        <end position="141"/>
    </location>
</feature>
<feature type="transmembrane region" description="Helical" evidence="1">
    <location>
        <begin position="89"/>
        <end position="107"/>
    </location>
</feature>
<keyword evidence="1" id="KW-0472">Membrane</keyword>
<dbReference type="RefSeq" id="WP_121835481.1">
    <property type="nucleotide sequence ID" value="NZ_CP163513.1"/>
</dbReference>
<feature type="transmembrane region" description="Helical" evidence="1">
    <location>
        <begin position="12"/>
        <end position="31"/>
    </location>
</feature>
<dbReference type="EMBL" id="RCVM01000009">
    <property type="protein sequence ID" value="RLY03249.1"/>
    <property type="molecule type" value="Genomic_DNA"/>
</dbReference>
<keyword evidence="3" id="KW-1185">Reference proteome</keyword>
<dbReference type="Proteomes" id="UP000279194">
    <property type="component" value="Unassembled WGS sequence"/>
</dbReference>
<comment type="caution">
    <text evidence="2">The sequence shown here is derived from an EMBL/GenBank/DDBJ whole genome shotgun (WGS) entry which is preliminary data.</text>
</comment>
<evidence type="ECO:0000313" key="2">
    <source>
        <dbReference type="EMBL" id="RLY03249.1"/>
    </source>
</evidence>
<keyword evidence="1" id="KW-0812">Transmembrane</keyword>
<reference evidence="2 3" key="1">
    <citation type="submission" date="2018-10" db="EMBL/GenBank/DDBJ databases">
        <title>Streptococcus hillyeri sp. nov., isolated from equine tracheal sample.</title>
        <authorList>
            <person name="Macfadyen A.C."/>
            <person name="Waller A."/>
            <person name="Paterson G.K."/>
        </authorList>
    </citation>
    <scope>NUCLEOTIDE SEQUENCE [LARGE SCALE GENOMIC DNA]</scope>
    <source>
        <strain evidence="2 3">28462</strain>
    </source>
</reference>
<sequence>MKKLTEKKILSDAKQTLFAIPVLLGFFLWQAIQSNDWILFIVMTVLLVLADGYKNTRLLLDKTYRKRYLIKKNDERNVQVENLTYRKMLQILMVGGVFLSGTVFGYLYDELTVEQRGLIVLVIFGFSLAIFGLFHAIKYYYSRQL</sequence>
<dbReference type="AlphaFoldDB" id="A0A3L9DU78"/>
<gene>
    <name evidence="2" type="ORF">EAF07_05590</name>
</gene>
<feature type="transmembrane region" description="Helical" evidence="1">
    <location>
        <begin position="37"/>
        <end position="53"/>
    </location>
</feature>
<proteinExistence type="predicted"/>
<name>A0A3L9DU78_9STRE</name>
<protein>
    <submittedName>
        <fullName evidence="2">Uncharacterized protein</fullName>
    </submittedName>
</protein>
<keyword evidence="1" id="KW-1133">Transmembrane helix</keyword>